<dbReference type="PANTHER" id="PTHR43525:SF1">
    <property type="entry name" value="PROTEIN MALY"/>
    <property type="match status" value="1"/>
</dbReference>
<dbReference type="Gene3D" id="3.90.1150.10">
    <property type="entry name" value="Aspartate Aminotransferase, domain 1"/>
    <property type="match status" value="1"/>
</dbReference>
<evidence type="ECO:0000256" key="2">
    <source>
        <dbReference type="ARBA" id="ARBA00012224"/>
    </source>
</evidence>
<dbReference type="Pfam" id="PF00155">
    <property type="entry name" value="Aminotran_1_2"/>
    <property type="match status" value="1"/>
</dbReference>
<comment type="caution">
    <text evidence="7">The sequence shown here is derived from an EMBL/GenBank/DDBJ whole genome shotgun (WGS) entry which is preliminary data.</text>
</comment>
<dbReference type="EMBL" id="JAIKTU010000004">
    <property type="protein sequence ID" value="MBY0755094.1"/>
    <property type="molecule type" value="Genomic_DNA"/>
</dbReference>
<evidence type="ECO:0000313" key="7">
    <source>
        <dbReference type="EMBL" id="MBY0755094.1"/>
    </source>
</evidence>
<sequence>MYNFDEILDRKENNTKKWNREYIQKRFKDAKEPYYPLFIADMDYRLPEEISKGFIDIVSRGDFGYFDIKDEFKSDIKHWYKVKQGLDVNLDDIVPIVGALTTMNVVLGEVLNYNDKVLVFTPVYGPFKDITLNNNLELIREPLEIKENRYFINFKRLNKKINDENIKCILLCNPHNPSGRIWNTEELKRILEIAKKNNVLVISDEVHGDLALYNNSFSSIYKLKEKFDNYIVIGSPNKTFNIASLNVGYALISNVNLKDKVCEGMMKRKIHLNILGAEFSSVCYKNGYLWVKELIEKIEKNIDLVNKYLRHIDCSIMIPDAGYLIWVKFNKIDDSLKFSIDLAKKTGVLLECGNRFIDDYKGFLRINVATNSSILEEAMKKILEFYNEI</sequence>
<evidence type="ECO:0000256" key="3">
    <source>
        <dbReference type="ARBA" id="ARBA00022898"/>
    </source>
</evidence>
<comment type="cofactor">
    <cofactor evidence="1">
        <name>pyridoxal 5'-phosphate</name>
        <dbReference type="ChEBI" id="CHEBI:597326"/>
    </cofactor>
</comment>
<dbReference type="InterPro" id="IPR015421">
    <property type="entry name" value="PyrdxlP-dep_Trfase_major"/>
</dbReference>
<keyword evidence="8" id="KW-1185">Reference proteome</keyword>
<dbReference type="RefSeq" id="WP_221860096.1">
    <property type="nucleotide sequence ID" value="NZ_JAIKTU010000004.1"/>
</dbReference>
<evidence type="ECO:0000256" key="5">
    <source>
        <dbReference type="ARBA" id="ARBA00037974"/>
    </source>
</evidence>
<dbReference type="Proteomes" id="UP001299068">
    <property type="component" value="Unassembled WGS sequence"/>
</dbReference>
<keyword evidence="7" id="KW-0032">Aminotransferase</keyword>
<evidence type="ECO:0000256" key="4">
    <source>
        <dbReference type="ARBA" id="ARBA00023239"/>
    </source>
</evidence>
<organism evidence="7 8">
    <name type="scientific">Clostridium sardiniense</name>
    <name type="common">Clostridium absonum</name>
    <dbReference type="NCBI Taxonomy" id="29369"/>
    <lineage>
        <taxon>Bacteria</taxon>
        <taxon>Bacillati</taxon>
        <taxon>Bacillota</taxon>
        <taxon>Clostridia</taxon>
        <taxon>Eubacteriales</taxon>
        <taxon>Clostridiaceae</taxon>
        <taxon>Clostridium</taxon>
    </lineage>
</organism>
<dbReference type="InterPro" id="IPR004839">
    <property type="entry name" value="Aminotransferase_I/II_large"/>
</dbReference>
<dbReference type="GO" id="GO:0008483">
    <property type="term" value="F:transaminase activity"/>
    <property type="evidence" value="ECO:0007669"/>
    <property type="project" value="UniProtKB-KW"/>
</dbReference>
<dbReference type="EC" id="4.4.1.13" evidence="2"/>
<evidence type="ECO:0000313" key="8">
    <source>
        <dbReference type="Proteomes" id="UP001299068"/>
    </source>
</evidence>
<evidence type="ECO:0000256" key="1">
    <source>
        <dbReference type="ARBA" id="ARBA00001933"/>
    </source>
</evidence>
<keyword evidence="4" id="KW-0456">Lyase</keyword>
<dbReference type="PANTHER" id="PTHR43525">
    <property type="entry name" value="PROTEIN MALY"/>
    <property type="match status" value="1"/>
</dbReference>
<reference evidence="7 8" key="1">
    <citation type="journal article" date="2021" name="Cell Host Microbe">
        <title>in vivo commensal control of Clostridioides difficile virulence.</title>
        <authorList>
            <person name="Girinathan B.P."/>
            <person name="Dibenedetto N."/>
            <person name="Worley J.N."/>
            <person name="Peltier J."/>
            <person name="Arrieta-Ortiz M.L."/>
            <person name="Rupa Christinal Immanuel S."/>
            <person name="Lavin R."/>
            <person name="Delaney M.L."/>
            <person name="Cummins C."/>
            <person name="Hoffmann M."/>
            <person name="Luo Y."/>
            <person name="Gonzalez-Escalona N."/>
            <person name="Allard M."/>
            <person name="Onderdonk A.B."/>
            <person name="Gerber G.K."/>
            <person name="Sonenshein A.L."/>
            <person name="Baliga N."/>
            <person name="Dupuy B."/>
            <person name="Bry L."/>
        </authorList>
    </citation>
    <scope>NUCLEOTIDE SEQUENCE [LARGE SCALE GENOMIC DNA]</scope>
    <source>
        <strain evidence="7 8">DSM 599</strain>
    </source>
</reference>
<dbReference type="CDD" id="cd00609">
    <property type="entry name" value="AAT_like"/>
    <property type="match status" value="1"/>
</dbReference>
<gene>
    <name evidence="7" type="ORF">K5V21_06455</name>
</gene>
<comment type="similarity">
    <text evidence="5">Belongs to the class-II pyridoxal-phosphate-dependent aminotransferase family. MalY/PatB cystathionine beta-lyase subfamily.</text>
</comment>
<keyword evidence="7" id="KW-0808">Transferase</keyword>
<dbReference type="Gene3D" id="3.40.640.10">
    <property type="entry name" value="Type I PLP-dependent aspartate aminotransferase-like (Major domain)"/>
    <property type="match status" value="1"/>
</dbReference>
<proteinExistence type="inferred from homology"/>
<dbReference type="InterPro" id="IPR015422">
    <property type="entry name" value="PyrdxlP-dep_Trfase_small"/>
</dbReference>
<dbReference type="InterPro" id="IPR051798">
    <property type="entry name" value="Class-II_PLP-Dep_Aminotrans"/>
</dbReference>
<dbReference type="InterPro" id="IPR015424">
    <property type="entry name" value="PyrdxlP-dep_Trfase"/>
</dbReference>
<feature type="domain" description="Aminotransferase class I/classII large" evidence="6">
    <location>
        <begin position="58"/>
        <end position="382"/>
    </location>
</feature>
<protein>
    <recommendedName>
        <fullName evidence="2">cysteine-S-conjugate beta-lyase</fullName>
        <ecNumber evidence="2">4.4.1.13</ecNumber>
    </recommendedName>
</protein>
<name>A0ABS7KWA0_CLOSR</name>
<dbReference type="SUPFAM" id="SSF53383">
    <property type="entry name" value="PLP-dependent transferases"/>
    <property type="match status" value="1"/>
</dbReference>
<keyword evidence="3" id="KW-0663">Pyridoxal phosphate</keyword>
<evidence type="ECO:0000259" key="6">
    <source>
        <dbReference type="Pfam" id="PF00155"/>
    </source>
</evidence>
<accession>A0ABS7KWA0</accession>